<proteinExistence type="predicted"/>
<keyword evidence="1" id="KW-1133">Transmembrane helix</keyword>
<protein>
    <submittedName>
        <fullName evidence="2">Uncharacterized protein</fullName>
    </submittedName>
</protein>
<keyword evidence="1" id="KW-0472">Membrane</keyword>
<evidence type="ECO:0000256" key="1">
    <source>
        <dbReference type="SAM" id="Phobius"/>
    </source>
</evidence>
<evidence type="ECO:0000313" key="2">
    <source>
        <dbReference type="EMBL" id="QHU33788.1"/>
    </source>
</evidence>
<feature type="transmembrane region" description="Helical" evidence="1">
    <location>
        <begin position="29"/>
        <end position="52"/>
    </location>
</feature>
<organism evidence="2">
    <name type="scientific">viral metagenome</name>
    <dbReference type="NCBI Taxonomy" id="1070528"/>
    <lineage>
        <taxon>unclassified sequences</taxon>
        <taxon>metagenomes</taxon>
        <taxon>organismal metagenomes</taxon>
    </lineage>
</organism>
<keyword evidence="1" id="KW-0812">Transmembrane</keyword>
<accession>A0A6C0LUW3</accession>
<dbReference type="EMBL" id="MN740562">
    <property type="protein sequence ID" value="QHU33788.1"/>
    <property type="molecule type" value="Genomic_DNA"/>
</dbReference>
<feature type="transmembrane region" description="Helical" evidence="1">
    <location>
        <begin position="73"/>
        <end position="91"/>
    </location>
</feature>
<reference evidence="2" key="1">
    <citation type="journal article" date="2020" name="Nature">
        <title>Giant virus diversity and host interactions through global metagenomics.</title>
        <authorList>
            <person name="Schulz F."/>
            <person name="Roux S."/>
            <person name="Paez-Espino D."/>
            <person name="Jungbluth S."/>
            <person name="Walsh D.A."/>
            <person name="Denef V.J."/>
            <person name="McMahon K.D."/>
            <person name="Konstantinidis K.T."/>
            <person name="Eloe-Fadrosh E.A."/>
            <person name="Kyrpides N.C."/>
            <person name="Woyke T."/>
        </authorList>
    </citation>
    <scope>NUCLEOTIDE SEQUENCE</scope>
    <source>
        <strain evidence="2">GVMAG-S-1016704-121</strain>
    </source>
</reference>
<sequence>MSSDGPKLSPTNVDDPAISSDSAGAGAGAGAAVGVVILVLVLYAVFVLYMAVSNKGLCRWTNGNGIGMYLLKSIANGFTGGILGIVMFFMYDECEGPVRRVSQRQMMM</sequence>
<name>A0A6C0LUW3_9ZZZZ</name>
<dbReference type="AlphaFoldDB" id="A0A6C0LUW3"/>